<feature type="domain" description="AAA+ ATPase lid" evidence="2">
    <location>
        <begin position="31"/>
        <end position="105"/>
    </location>
</feature>
<protein>
    <recommendedName>
        <fullName evidence="2">AAA+ ATPase lid domain-containing protein</fullName>
    </recommendedName>
</protein>
<dbReference type="VEuPathDB" id="FungiDB:BDV34DRAFT_221658"/>
<dbReference type="InterPro" id="IPR056599">
    <property type="entry name" value="AAA_lid_fung"/>
</dbReference>
<evidence type="ECO:0000259" key="2">
    <source>
        <dbReference type="Pfam" id="PF23232"/>
    </source>
</evidence>
<evidence type="ECO:0000313" key="4">
    <source>
        <dbReference type="Proteomes" id="UP000326532"/>
    </source>
</evidence>
<evidence type="ECO:0000256" key="1">
    <source>
        <dbReference type="SAM" id="MobiDB-lite"/>
    </source>
</evidence>
<feature type="compositionally biased region" description="Polar residues" evidence="1">
    <location>
        <begin position="258"/>
        <end position="267"/>
    </location>
</feature>
<sequence length="282" mass="32145">MRLGLAETQRDQIISEELSNSTHFFLVQELFTRQSVKWSGRQFRNAFLIASSLARYDKYTEEAQSPNNAETVTAPHSFDIRADHFRVVADAAAGSDPYMHETKGKNDGEIAWLERVRADFIRKPHHDAQQPLSVTIPEGPPPGYHAEPYQTHHRHVPPGYPDIPLVAQPHFPQEPGLKTVYDIPRFTPDPYSQEQKHAHPQLMGHSPDRNVPQDTFGNRVHQDMGYAQYGNAPMDQLNVMRSNTPQPHPSYNPYQPPMRNNIQSSGWQGKDLRVPASDVWDD</sequence>
<reference evidence="3 4" key="1">
    <citation type="submission" date="2019-04" db="EMBL/GenBank/DDBJ databases">
        <title>Fungal friends and foes A comparative genomics study of 23 Aspergillus species from section Flavi.</title>
        <authorList>
            <consortium name="DOE Joint Genome Institute"/>
            <person name="Kjaerbolling I."/>
            <person name="Vesth T.C."/>
            <person name="Frisvad J.C."/>
            <person name="Nybo J.L."/>
            <person name="Theobald S."/>
            <person name="Kildgaard S."/>
            <person name="Petersen T.I."/>
            <person name="Kuo A."/>
            <person name="Sato A."/>
            <person name="Lyhne E.K."/>
            <person name="Kogle M.E."/>
            <person name="Wiebenga A."/>
            <person name="Kun R.S."/>
            <person name="Lubbers R.J."/>
            <person name="Makela M.R."/>
            <person name="Barry K."/>
            <person name="Chovatia M."/>
            <person name="Clum A."/>
            <person name="Daum C."/>
            <person name="Haridas S."/>
            <person name="He G."/>
            <person name="LaButti K."/>
            <person name="Lipzen A."/>
            <person name="Mondo S."/>
            <person name="Pangilinan J."/>
            <person name="Riley R."/>
            <person name="Salamov A."/>
            <person name="Simmons B.A."/>
            <person name="Magnuson J.K."/>
            <person name="Henrissat B."/>
            <person name="Mortensen U.H."/>
            <person name="Larsen T.O."/>
            <person name="De vries R.P."/>
            <person name="Grigoriev I.V."/>
            <person name="Machida M."/>
            <person name="Baker S.E."/>
            <person name="Andersen M.R."/>
        </authorList>
    </citation>
    <scope>NUCLEOTIDE SEQUENCE [LARGE SCALE GENOMIC DNA]</scope>
    <source>
        <strain evidence="3 4">CBS 117618</strain>
    </source>
</reference>
<feature type="compositionally biased region" description="Pro residues" evidence="1">
    <location>
        <begin position="246"/>
        <end position="256"/>
    </location>
</feature>
<dbReference type="Proteomes" id="UP000326532">
    <property type="component" value="Unassembled WGS sequence"/>
</dbReference>
<evidence type="ECO:0000313" key="3">
    <source>
        <dbReference type="EMBL" id="KAB8209261.1"/>
    </source>
</evidence>
<proteinExistence type="predicted"/>
<gene>
    <name evidence="3" type="ORF">BDV34DRAFT_221658</name>
</gene>
<organism evidence="3 4">
    <name type="scientific">Aspergillus parasiticus</name>
    <dbReference type="NCBI Taxonomy" id="5067"/>
    <lineage>
        <taxon>Eukaryota</taxon>
        <taxon>Fungi</taxon>
        <taxon>Dikarya</taxon>
        <taxon>Ascomycota</taxon>
        <taxon>Pezizomycotina</taxon>
        <taxon>Eurotiomycetes</taxon>
        <taxon>Eurotiomycetidae</taxon>
        <taxon>Eurotiales</taxon>
        <taxon>Aspergillaceae</taxon>
        <taxon>Aspergillus</taxon>
        <taxon>Aspergillus subgen. Circumdati</taxon>
    </lineage>
</organism>
<feature type="region of interest" description="Disordered" evidence="1">
    <location>
        <begin position="240"/>
        <end position="282"/>
    </location>
</feature>
<dbReference type="Pfam" id="PF23232">
    <property type="entry name" value="AAA_lid_13"/>
    <property type="match status" value="1"/>
</dbReference>
<dbReference type="EMBL" id="ML734947">
    <property type="protein sequence ID" value="KAB8209261.1"/>
    <property type="molecule type" value="Genomic_DNA"/>
</dbReference>
<keyword evidence="4" id="KW-1185">Reference proteome</keyword>
<dbReference type="AlphaFoldDB" id="A0A5N6DVR4"/>
<accession>A0A5N6DVR4</accession>
<name>A0A5N6DVR4_ASPPA</name>